<keyword evidence="2" id="KW-1185">Reference proteome</keyword>
<comment type="caution">
    <text evidence="1">The sequence shown here is derived from an EMBL/GenBank/DDBJ whole genome shotgun (WGS) entry which is preliminary data.</text>
</comment>
<evidence type="ECO:0000313" key="1">
    <source>
        <dbReference type="EMBL" id="GBG33052.1"/>
    </source>
</evidence>
<evidence type="ECO:0000313" key="2">
    <source>
        <dbReference type="Proteomes" id="UP000241890"/>
    </source>
</evidence>
<dbReference type="InterPro" id="IPR009011">
    <property type="entry name" value="Man6P_isomerase_rcpt-bd_dom_sf"/>
</dbReference>
<reference evidence="1 2" key="1">
    <citation type="submission" date="2017-12" db="EMBL/GenBank/DDBJ databases">
        <title>Sequencing, de novo assembly and annotation of complete genome of a new Thraustochytrid species, strain FCC1311.</title>
        <authorList>
            <person name="Sedici K."/>
            <person name="Godart F."/>
            <person name="Aiese Cigliano R."/>
            <person name="Sanseverino W."/>
            <person name="Barakat M."/>
            <person name="Ortet P."/>
            <person name="Marechal E."/>
            <person name="Cagnac O."/>
            <person name="Amato A."/>
        </authorList>
    </citation>
    <scope>NUCLEOTIDE SEQUENCE [LARGE SCALE GENOMIC DNA]</scope>
</reference>
<name>A0A2R5GQA8_9STRA</name>
<protein>
    <recommendedName>
        <fullName evidence="3">MRH domain-containing protein</fullName>
    </recommendedName>
</protein>
<gene>
    <name evidence="1" type="ORF">FCC1311_092762</name>
</gene>
<evidence type="ECO:0008006" key="3">
    <source>
        <dbReference type="Google" id="ProtNLM"/>
    </source>
</evidence>
<sequence>MHRNITRKNARYASDQVDFVGAFEDLVAPATMIFSHGDVCAGEEKTSATVTFRCPRESELNITAVVASEKEEFCKTSYVIKTPWACSIPDATPFEQSACRQKSQDLAALQQAVEAQFAAFVMPDLIAYIDSSIDALLQMLAQEAAASGSSTSTSESGSTNPL</sequence>
<dbReference type="AlphaFoldDB" id="A0A2R5GQA8"/>
<dbReference type="EMBL" id="BEYU01000141">
    <property type="protein sequence ID" value="GBG33052.1"/>
    <property type="molecule type" value="Genomic_DNA"/>
</dbReference>
<organism evidence="1 2">
    <name type="scientific">Hondaea fermentalgiana</name>
    <dbReference type="NCBI Taxonomy" id="2315210"/>
    <lineage>
        <taxon>Eukaryota</taxon>
        <taxon>Sar</taxon>
        <taxon>Stramenopiles</taxon>
        <taxon>Bigyra</taxon>
        <taxon>Labyrinthulomycetes</taxon>
        <taxon>Thraustochytrida</taxon>
        <taxon>Thraustochytriidae</taxon>
        <taxon>Hondaea</taxon>
    </lineage>
</organism>
<dbReference type="SUPFAM" id="SSF50911">
    <property type="entry name" value="Mannose 6-phosphate receptor domain"/>
    <property type="match status" value="1"/>
</dbReference>
<dbReference type="Proteomes" id="UP000241890">
    <property type="component" value="Unassembled WGS sequence"/>
</dbReference>
<dbReference type="InParanoid" id="A0A2R5GQA8"/>
<dbReference type="Gene3D" id="2.70.130.10">
    <property type="entry name" value="Mannose-6-phosphate receptor binding domain"/>
    <property type="match status" value="1"/>
</dbReference>
<accession>A0A2R5GQA8</accession>
<proteinExistence type="predicted"/>